<keyword evidence="17" id="KW-1185">Reference proteome</keyword>
<dbReference type="InterPro" id="IPR036097">
    <property type="entry name" value="HisK_dim/P_sf"/>
</dbReference>
<evidence type="ECO:0000256" key="14">
    <source>
        <dbReference type="SAM" id="Phobius"/>
    </source>
</evidence>
<keyword evidence="5" id="KW-0597">Phosphoprotein</keyword>
<comment type="caution">
    <text evidence="16">The sequence shown here is derived from an EMBL/GenBank/DDBJ whole genome shotgun (WGS) entry which is preliminary data.</text>
</comment>
<evidence type="ECO:0000256" key="1">
    <source>
        <dbReference type="ARBA" id="ARBA00000085"/>
    </source>
</evidence>
<dbReference type="SMART" id="SM00388">
    <property type="entry name" value="HisKA"/>
    <property type="match status" value="1"/>
</dbReference>
<dbReference type="InterPro" id="IPR003594">
    <property type="entry name" value="HATPase_dom"/>
</dbReference>
<evidence type="ECO:0000256" key="12">
    <source>
        <dbReference type="ARBA" id="ARBA00023012"/>
    </source>
</evidence>
<dbReference type="OrthoDB" id="368131at2"/>
<keyword evidence="4" id="KW-1003">Cell membrane</keyword>
<dbReference type="SUPFAM" id="SSF47384">
    <property type="entry name" value="Homodimeric domain of signal transducing histidine kinase"/>
    <property type="match status" value="1"/>
</dbReference>
<feature type="transmembrane region" description="Helical" evidence="14">
    <location>
        <begin position="153"/>
        <end position="175"/>
    </location>
</feature>
<dbReference type="InterPro" id="IPR050398">
    <property type="entry name" value="HssS/ArlS-like"/>
</dbReference>
<organism evidence="16 17">
    <name type="scientific">Anaerosphaera multitolerans</name>
    <dbReference type="NCBI Taxonomy" id="2487351"/>
    <lineage>
        <taxon>Bacteria</taxon>
        <taxon>Bacillati</taxon>
        <taxon>Bacillota</taxon>
        <taxon>Tissierellia</taxon>
        <taxon>Tissierellales</taxon>
        <taxon>Peptoniphilaceae</taxon>
        <taxon>Anaerosphaera</taxon>
    </lineage>
</organism>
<dbReference type="Gene3D" id="3.30.565.10">
    <property type="entry name" value="Histidine kinase-like ATPase, C-terminal domain"/>
    <property type="match status" value="1"/>
</dbReference>
<dbReference type="GO" id="GO:0005524">
    <property type="term" value="F:ATP binding"/>
    <property type="evidence" value="ECO:0007669"/>
    <property type="project" value="UniProtKB-KW"/>
</dbReference>
<evidence type="ECO:0000256" key="9">
    <source>
        <dbReference type="ARBA" id="ARBA00022777"/>
    </source>
</evidence>
<dbReference type="SUPFAM" id="SSF55874">
    <property type="entry name" value="ATPase domain of HSP90 chaperone/DNA topoisomerase II/histidine kinase"/>
    <property type="match status" value="1"/>
</dbReference>
<evidence type="ECO:0000313" key="17">
    <source>
        <dbReference type="Proteomes" id="UP000288812"/>
    </source>
</evidence>
<keyword evidence="9 16" id="KW-0418">Kinase</keyword>
<evidence type="ECO:0000256" key="2">
    <source>
        <dbReference type="ARBA" id="ARBA00004651"/>
    </source>
</evidence>
<evidence type="ECO:0000256" key="8">
    <source>
        <dbReference type="ARBA" id="ARBA00022741"/>
    </source>
</evidence>
<dbReference type="PANTHER" id="PTHR45528:SF1">
    <property type="entry name" value="SENSOR HISTIDINE KINASE CPXA"/>
    <property type="match status" value="1"/>
</dbReference>
<evidence type="ECO:0000256" key="4">
    <source>
        <dbReference type="ARBA" id="ARBA00022475"/>
    </source>
</evidence>
<evidence type="ECO:0000256" key="3">
    <source>
        <dbReference type="ARBA" id="ARBA00012438"/>
    </source>
</evidence>
<accession>A0A437S8X8</accession>
<dbReference type="InterPro" id="IPR003661">
    <property type="entry name" value="HisK_dim/P_dom"/>
</dbReference>
<keyword evidence="11 14" id="KW-1133">Transmembrane helix</keyword>
<dbReference type="SMART" id="SM00387">
    <property type="entry name" value="HATPase_c"/>
    <property type="match status" value="1"/>
</dbReference>
<dbReference type="RefSeq" id="WP_127723346.1">
    <property type="nucleotide sequence ID" value="NZ_RLIH01000002.1"/>
</dbReference>
<dbReference type="EMBL" id="RLIH01000002">
    <property type="protein sequence ID" value="RVU55553.1"/>
    <property type="molecule type" value="Genomic_DNA"/>
</dbReference>
<keyword evidence="13 14" id="KW-0472">Membrane</keyword>
<keyword evidence="12" id="KW-0902">Two-component regulatory system</keyword>
<dbReference type="Proteomes" id="UP000288812">
    <property type="component" value="Unassembled WGS sequence"/>
</dbReference>
<dbReference type="Gene3D" id="1.10.287.130">
    <property type="match status" value="1"/>
</dbReference>
<evidence type="ECO:0000256" key="10">
    <source>
        <dbReference type="ARBA" id="ARBA00022840"/>
    </source>
</evidence>
<keyword evidence="7 14" id="KW-0812">Transmembrane</keyword>
<name>A0A437S8X8_9FIRM</name>
<evidence type="ECO:0000313" key="16">
    <source>
        <dbReference type="EMBL" id="RVU55553.1"/>
    </source>
</evidence>
<comment type="subcellular location">
    <subcellularLocation>
        <location evidence="2">Cell membrane</location>
        <topology evidence="2">Multi-pass membrane protein</topology>
    </subcellularLocation>
</comment>
<evidence type="ECO:0000259" key="15">
    <source>
        <dbReference type="PROSITE" id="PS50109"/>
    </source>
</evidence>
<keyword evidence="10" id="KW-0067">ATP-binding</keyword>
<dbReference type="GO" id="GO:0005886">
    <property type="term" value="C:plasma membrane"/>
    <property type="evidence" value="ECO:0007669"/>
    <property type="project" value="UniProtKB-SubCell"/>
</dbReference>
<dbReference type="CDD" id="cd00082">
    <property type="entry name" value="HisKA"/>
    <property type="match status" value="1"/>
</dbReference>
<evidence type="ECO:0000256" key="13">
    <source>
        <dbReference type="ARBA" id="ARBA00023136"/>
    </source>
</evidence>
<keyword evidence="6" id="KW-0808">Transferase</keyword>
<comment type="catalytic activity">
    <reaction evidence="1">
        <text>ATP + protein L-histidine = ADP + protein N-phospho-L-histidine.</text>
        <dbReference type="EC" id="2.7.13.3"/>
    </reaction>
</comment>
<evidence type="ECO:0000256" key="11">
    <source>
        <dbReference type="ARBA" id="ARBA00022989"/>
    </source>
</evidence>
<dbReference type="EC" id="2.7.13.3" evidence="3"/>
<protein>
    <recommendedName>
        <fullName evidence="3">histidine kinase</fullName>
        <ecNumber evidence="3">2.7.13.3</ecNumber>
    </recommendedName>
</protein>
<dbReference type="Pfam" id="PF00512">
    <property type="entry name" value="HisKA"/>
    <property type="match status" value="1"/>
</dbReference>
<gene>
    <name evidence="16" type="ORF">EF514_02155</name>
</gene>
<dbReference type="InterPro" id="IPR036890">
    <property type="entry name" value="HATPase_C_sf"/>
</dbReference>
<evidence type="ECO:0000256" key="7">
    <source>
        <dbReference type="ARBA" id="ARBA00022692"/>
    </source>
</evidence>
<proteinExistence type="predicted"/>
<dbReference type="PANTHER" id="PTHR45528">
    <property type="entry name" value="SENSOR HISTIDINE KINASE CPXA"/>
    <property type="match status" value="1"/>
</dbReference>
<evidence type="ECO:0000256" key="6">
    <source>
        <dbReference type="ARBA" id="ARBA00022679"/>
    </source>
</evidence>
<dbReference type="PROSITE" id="PS50109">
    <property type="entry name" value="HIS_KIN"/>
    <property type="match status" value="1"/>
</dbReference>
<feature type="domain" description="Histidine kinase" evidence="15">
    <location>
        <begin position="235"/>
        <end position="430"/>
    </location>
</feature>
<reference evidence="16 17" key="1">
    <citation type="submission" date="2018-11" db="EMBL/GenBank/DDBJ databases">
        <title>Genome sequencing and assembly of Anaerosphaera sp. nov., GS7-6-2.</title>
        <authorList>
            <person name="Rettenmaier R."/>
            <person name="Liebl W."/>
            <person name="Zverlov V."/>
        </authorList>
    </citation>
    <scope>NUCLEOTIDE SEQUENCE [LARGE SCALE GENOMIC DNA]</scope>
    <source>
        <strain evidence="16 17">GS7-6-2</strain>
    </source>
</reference>
<keyword evidence="8" id="KW-0547">Nucleotide-binding</keyword>
<dbReference type="AlphaFoldDB" id="A0A437S8X8"/>
<feature type="transmembrane region" description="Helical" evidence="14">
    <location>
        <begin position="12"/>
        <end position="34"/>
    </location>
</feature>
<dbReference type="GO" id="GO:0000155">
    <property type="term" value="F:phosphorelay sensor kinase activity"/>
    <property type="evidence" value="ECO:0007669"/>
    <property type="project" value="InterPro"/>
</dbReference>
<dbReference type="Pfam" id="PF02518">
    <property type="entry name" value="HATPase_c"/>
    <property type="match status" value="1"/>
</dbReference>
<dbReference type="InterPro" id="IPR005467">
    <property type="entry name" value="His_kinase_dom"/>
</dbReference>
<evidence type="ECO:0000256" key="5">
    <source>
        <dbReference type="ARBA" id="ARBA00022553"/>
    </source>
</evidence>
<sequence>MSIVKYFSRNLLKFFGLLLGLLFLNFFLFIFILYTDPLDSVVKNTPQNIYYNLKTEINDSSDFSIKSKNLLKANNTWAMVLQSNGEIFKSYNLPETLNKKYTLTDVVKFTRWYLDDYPVFSFIEDDKVLVLGFPRGSYDKFPSNYYNYFSFKYIFLGFIGIILIDLIAIFIMFFYSKKKLLNEITPITDSLRNLSENKSIELEERGNLLEIKEALNKTSEIIERNKIESERWIRGVSHDIRTPLTVILGTSQALNNKYDDDKFEIIEDNVLLIQDILSNLNLTYSLNLKDEVERETFYLDVLLRKVIVDIMNVYEGYSFKLNVGKDSYSYFGNKTLLERLFRNLILNSVKHNDKCDVEVTLNKLKTAFSITVEDNGSIDEKTVEKLQNKVAYDSDGFGILIAKKIVSIHGGKINFSYNNPGLKITIELPN</sequence>